<evidence type="ECO:0000313" key="2">
    <source>
        <dbReference type="EMBL" id="KKN13575.1"/>
    </source>
</evidence>
<reference evidence="2" key="1">
    <citation type="journal article" date="2015" name="Nature">
        <title>Complex archaea that bridge the gap between prokaryotes and eukaryotes.</title>
        <authorList>
            <person name="Spang A."/>
            <person name="Saw J.H."/>
            <person name="Jorgensen S.L."/>
            <person name="Zaremba-Niedzwiedzka K."/>
            <person name="Martijn J."/>
            <person name="Lind A.E."/>
            <person name="van Eijk R."/>
            <person name="Schleper C."/>
            <person name="Guy L."/>
            <person name="Ettema T.J."/>
        </authorList>
    </citation>
    <scope>NUCLEOTIDE SEQUENCE</scope>
</reference>
<gene>
    <name evidence="2" type="ORF">LCGC14_1004970</name>
</gene>
<sequence length="2062" mass="217274">NVSPFNITANEFFGDINATFVKIALGSGSPTIDQMQEYLDNTGSSGFFLGGGLSDGGSGTLDVAAGSGFIRTTNDTNAELQSFKWSASSGIAVTDNTTQYVYVDDSGVISLSTNEFLERPDLIQIGVVVKESGAIEHAFSLGVRLQESIGEAGRFLRRVDGISRNNRLGGLILGQSGDANRDVTMTTGELLWGRTTYPISAFDTSGADTFVTYSASGKENATASQWNNTHYDNSGTLTLMTNNRWANHFVYLEPDDHVIFVFGREQFVTQAQAENEDVPSSSLPTRITETSILIGRFTFQKSDNTATIVTNFPAGIFNSAGVTDHGNLAGLSDDDHVQYLLASGLRALSGNWDAGAFNVSIDSPTFFVDSTNNRVGIGTISPGRIFEVFGDASVFRFRDSGATASSTTAFIEFGGTDSGVWNRTGWVGDGSSGSTDISLRAEVGDLLLADSSGVTMTLSGGDATFSGTLDVQGTDTTITNAVNPSFITTDTTNTVSTVMQSQNAIGFIGTSTNHPLVLMSNGSEHMRIMSGGNVGIGTQSPDYLGEFSRSIDNSGTVDDPIDATVDGGIIYLTNSDASVDAWSGLGFGARSEVLGSGDTWWLQSIHKGQDDVDFRIGWQDSSDASINTALYIDSTGNVGIGTSSPGSKLHLDSTAGTDMRIESNAADARVIFFNGSTFEGGVGWDAGTDVFALWGSGNSAFPALSVDNLANVGIGTANPDTKLHLSANTAATLRIESTDTAITAGEEFGVIEFETQDATNPGVAARIVSVAEGTGANPSLTFETSSGGTLSEWMSIDSAGRVGIGAPNWFMQGGLTATPTNTANTIWSASGAHPDFSSGDFIIQGRSSANRKIHFIQGTGNVTVMTIDSAGLVGIGTDSPASPLETKRSDSGVHWTLDKAGTDVASIAASSVGMEIDALAGGQIRLNNDQLDVDTSILSSQAGTSFFVEGSSGNVGIGTSTPQNLLNVDGDANVTGTFYGADAEFNGGWTSGGLSIINGDIFAQTGWFYNITGLDVSTLKINGSLLPQTGFDNQFDIGSTALRWKDLHLGGEVFSNGTGDNYFLGNIGIGTDSPSFPLHIDGTGSGALQIDVTQINSVDTNRAILINWTNDNNAVGGALVWIDSASGNNEHFAIRPRRTASSNLVDFEMNQASAMTILDNLNVGIGTSSPSRLLHVQDGAYGGSISATNQKLILESDGAVQLQLLTPNTNGAHIFFGDPESDTVGRITYNHVDNDMSFWQGSQERLTIALGNVGIGTTSPAEKLDVAGNILLQSTGPRLLFNETDTTDRNWNILSNAGDLFFQEADAAFSSFTTRVTFEEGGNVGIGTTSPFLNVGSASGDYSAGNTGLHAKGTVGILIAEGSTVGRLHLADSGATAGKLNFFLDYRDDALKFQAADDSLNPSTVMTIEHDGNVGIGTTTPQNLLNVDGDGNFTGVIYRNNKLLIDWSEATNGTLWKADSDVAADEISEGKIAFSTACAAGNHYYLNGNDLACEADADTTYTAGLGLNLSGTVFNHNDSSSQASSGNSDLTYIQDVTLDTYGHVTGLVADTINTATPADGVTTSLSTADQIFDYIAGLAHITWANAVNGTLFSQADWDTNYSANDAAWRLDTDTFVANYSEFLTHIDWSEAVNGTLYLSSNPSGYIDWSEAVNGTLFSQVDWDTNYTANDAAWRSTTNTSYALVDEPLWTANYSTFLTHIDWSEAVNGTLANTEIDETFDENLIVTKNFTVDSTDFFVNSNTGNVGIGTTSPVDTLSIKRPFAAIAQEAGVLRIELNDTNGLDDDSGPLIWFAVTDDGISNQNIASIAGVRDGADTEGKLKFFAGTNGAEEFMTIDKEGHMDLYDGSGNSDVRLSTIGDSYFNGGDVGIGMSTPQVPLHVGLGGTVLVVGGTLTNLELFASDGADITIGVGTTVDATIIGMEGAGVSPLSFTAAIAAAGATNDFYAFGSGTNYGAASSIRWKENIQPIDDALDKILNTRGVYFDWIDDGRHDMGFIAEELGLVMPESVTFDGDGWAYAVDYGSITPLLVEGIKEQQNQIDYLKTENELMKQSLCKLGENYWC</sequence>
<evidence type="ECO:0000259" key="1">
    <source>
        <dbReference type="PROSITE" id="PS51688"/>
    </source>
</evidence>
<feature type="non-terminal residue" evidence="2">
    <location>
        <position position="1"/>
    </location>
</feature>
<dbReference type="Pfam" id="PF13884">
    <property type="entry name" value="Peptidase_S74"/>
    <property type="match status" value="1"/>
</dbReference>
<dbReference type="EMBL" id="LAZR01003908">
    <property type="protein sequence ID" value="KKN13575.1"/>
    <property type="molecule type" value="Genomic_DNA"/>
</dbReference>
<comment type="caution">
    <text evidence="2">The sequence shown here is derived from an EMBL/GenBank/DDBJ whole genome shotgun (WGS) entry which is preliminary data.</text>
</comment>
<feature type="domain" description="Peptidase S74" evidence="1">
    <location>
        <begin position="1957"/>
        <end position="2046"/>
    </location>
</feature>
<dbReference type="InterPro" id="IPR030392">
    <property type="entry name" value="S74_ICA"/>
</dbReference>
<name>A0A0F9N212_9ZZZZ</name>
<proteinExistence type="predicted"/>
<accession>A0A0F9N212</accession>
<protein>
    <recommendedName>
        <fullName evidence="1">Peptidase S74 domain-containing protein</fullName>
    </recommendedName>
</protein>
<dbReference type="PROSITE" id="PS51688">
    <property type="entry name" value="ICA"/>
    <property type="match status" value="1"/>
</dbReference>
<organism evidence="2">
    <name type="scientific">marine sediment metagenome</name>
    <dbReference type="NCBI Taxonomy" id="412755"/>
    <lineage>
        <taxon>unclassified sequences</taxon>
        <taxon>metagenomes</taxon>
        <taxon>ecological metagenomes</taxon>
    </lineage>
</organism>